<dbReference type="Pfam" id="PF00817">
    <property type="entry name" value="IMS"/>
    <property type="match status" value="1"/>
</dbReference>
<dbReference type="InterPro" id="IPR001126">
    <property type="entry name" value="UmuC"/>
</dbReference>
<dbReference type="GeneID" id="85320578"/>
<evidence type="ECO:0000256" key="3">
    <source>
        <dbReference type="SAM" id="MobiDB-lite"/>
    </source>
</evidence>
<reference evidence="5" key="1">
    <citation type="submission" date="2023-06" db="EMBL/GenBank/DDBJ databases">
        <title>Genome-scale phylogeny and comparative genomics of the fungal order Sordariales.</title>
        <authorList>
            <consortium name="Lawrence Berkeley National Laboratory"/>
            <person name="Hensen N."/>
            <person name="Bonometti L."/>
            <person name="Westerberg I."/>
            <person name="Brannstrom I.O."/>
            <person name="Guillou S."/>
            <person name="Cros-Aarteil S."/>
            <person name="Calhoun S."/>
            <person name="Haridas S."/>
            <person name="Kuo A."/>
            <person name="Mondo S."/>
            <person name="Pangilinan J."/>
            <person name="Riley R."/>
            <person name="LaButti K."/>
            <person name="Andreopoulos B."/>
            <person name="Lipzen A."/>
            <person name="Chen C."/>
            <person name="Yanf M."/>
            <person name="Daum C."/>
            <person name="Ng V."/>
            <person name="Clum A."/>
            <person name="Steindorff A."/>
            <person name="Ohm R."/>
            <person name="Martin F."/>
            <person name="Silar P."/>
            <person name="Natvig D."/>
            <person name="Lalanne C."/>
            <person name="Gautier V."/>
            <person name="Ament-velasquez S.L."/>
            <person name="Kruys A."/>
            <person name="Hutchinson M.I."/>
            <person name="Powell A.J."/>
            <person name="Barry K."/>
            <person name="Miller A.N."/>
            <person name="Grigoriev I.V."/>
            <person name="Debuchy R."/>
            <person name="Gladieux P."/>
            <person name="Thoren M.H."/>
            <person name="Johannesson H."/>
        </authorList>
    </citation>
    <scope>NUCLEOTIDE SEQUENCE</scope>
    <source>
        <strain evidence="5">SMH2392-1A</strain>
    </source>
</reference>
<dbReference type="Gene3D" id="3.30.70.270">
    <property type="match status" value="1"/>
</dbReference>
<dbReference type="Gene3D" id="3.40.1170.60">
    <property type="match status" value="1"/>
</dbReference>
<evidence type="ECO:0000256" key="1">
    <source>
        <dbReference type="ARBA" id="ARBA00004173"/>
    </source>
</evidence>
<dbReference type="InterPro" id="IPR043502">
    <property type="entry name" value="DNA/RNA_pol_sf"/>
</dbReference>
<dbReference type="Gene3D" id="3.30.1490.100">
    <property type="entry name" value="DNA polymerase, Y-family, little finger domain"/>
    <property type="match status" value="1"/>
</dbReference>
<dbReference type="GO" id="GO:0005739">
    <property type="term" value="C:mitochondrion"/>
    <property type="evidence" value="ECO:0007669"/>
    <property type="project" value="UniProtKB-SubCell"/>
</dbReference>
<dbReference type="SUPFAM" id="SSF56672">
    <property type="entry name" value="DNA/RNA polymerases"/>
    <property type="match status" value="1"/>
</dbReference>
<dbReference type="Gene3D" id="1.10.150.20">
    <property type="entry name" value="5' to 3' exonuclease, C-terminal subdomain"/>
    <property type="match status" value="1"/>
</dbReference>
<dbReference type="Proteomes" id="UP001172101">
    <property type="component" value="Unassembled WGS sequence"/>
</dbReference>
<comment type="caution">
    <text evidence="5">The sequence shown here is derived from an EMBL/GenBank/DDBJ whole genome shotgun (WGS) entry which is preliminary data.</text>
</comment>
<dbReference type="InterPro" id="IPR036775">
    <property type="entry name" value="DNA_pol_Y-fam_lit_finger_sf"/>
</dbReference>
<accession>A0AA40AW87</accession>
<dbReference type="PROSITE" id="PS50173">
    <property type="entry name" value="UMUC"/>
    <property type="match status" value="1"/>
</dbReference>
<dbReference type="GO" id="GO:0070987">
    <property type="term" value="P:error-free translesion synthesis"/>
    <property type="evidence" value="ECO:0007669"/>
    <property type="project" value="UniProtKB-ARBA"/>
</dbReference>
<evidence type="ECO:0000313" key="5">
    <source>
        <dbReference type="EMBL" id="KAK0723147.1"/>
    </source>
</evidence>
<name>A0AA40AW87_9PEZI</name>
<comment type="subcellular location">
    <subcellularLocation>
        <location evidence="1">Mitochondrion</location>
    </subcellularLocation>
</comment>
<feature type="region of interest" description="Disordered" evidence="3">
    <location>
        <begin position="528"/>
        <end position="560"/>
    </location>
</feature>
<keyword evidence="2" id="KW-0496">Mitochondrion</keyword>
<evidence type="ECO:0000313" key="6">
    <source>
        <dbReference type="Proteomes" id="UP001172101"/>
    </source>
</evidence>
<evidence type="ECO:0000256" key="2">
    <source>
        <dbReference type="ARBA" id="ARBA00023128"/>
    </source>
</evidence>
<sequence length="594" mass="65258">MDHRPEKKAPRRNDYRVILHFDIDCFYAQACANQQPALKTVPLGIKQKSILATCNYAARRRGVKKLMLIAEARKVCPELVIVEGEDLTPFRDVSKRLYALLRSYSWSGKTERLGLDEVFLDVTDVVAYNVELLNRNTLARSYFCLSRTDPEQGFEYDASAFAGCVVYRCGPEDAAQAAAAAVLDSNPLAIRLLVASHLANYIRLKIEQDGFTSSCGIATSKLLAKLVGDKNKPRNQTALAALHDDHVLSFMDGHRLRKVPGIGAKTTHILEAFVTSGEVPDLADVDLHTMECSLTVGEVRTHADISAPTLQNLLGGRPGSEKGLGTKVWALLHGVDDTEVKPARDVPTQISIEDTYRGLNEVSEVTRELFLLSLSLLRRMLVDLVEDSPKPTWLAYPKTIRLTTRPKTSAAEGRPYNWSRSSRSAPMPGFVLNAPAVPADEIADRLVAETLLPLFYKLHPPRQQARGWNIGLLNVCATNLTGGADGKSGVANNKNIATMFRRQEDVLREFTEYGSDGGEGGGWEVAAAASGQPDGTAEEGSGALAGFSDDNTWDQDDYGSNYREDMEQCPLCGRFMPRFAQSAHDRFHSMEQGG</sequence>
<dbReference type="EMBL" id="JAUIRO010000003">
    <property type="protein sequence ID" value="KAK0723147.1"/>
    <property type="molecule type" value="Genomic_DNA"/>
</dbReference>
<dbReference type="PANTHER" id="PTHR46404">
    <property type="entry name" value="DNA POLYMERASE IOTA"/>
    <property type="match status" value="1"/>
</dbReference>
<dbReference type="PANTHER" id="PTHR46404:SF1">
    <property type="entry name" value="DNA POLYMERASE IOTA"/>
    <property type="match status" value="1"/>
</dbReference>
<dbReference type="GO" id="GO:0003684">
    <property type="term" value="F:damaged DNA binding"/>
    <property type="evidence" value="ECO:0007669"/>
    <property type="project" value="InterPro"/>
</dbReference>
<dbReference type="RefSeq" id="XP_060299071.1">
    <property type="nucleotide sequence ID" value="XM_060437308.1"/>
</dbReference>
<dbReference type="GO" id="GO:0006281">
    <property type="term" value="P:DNA repair"/>
    <property type="evidence" value="ECO:0007669"/>
    <property type="project" value="InterPro"/>
</dbReference>
<protein>
    <recommendedName>
        <fullName evidence="4">UmuC domain-containing protein</fullName>
    </recommendedName>
</protein>
<dbReference type="InterPro" id="IPR043128">
    <property type="entry name" value="Rev_trsase/Diguanyl_cyclase"/>
</dbReference>
<feature type="domain" description="UmuC" evidence="4">
    <location>
        <begin position="18"/>
        <end position="263"/>
    </location>
</feature>
<gene>
    <name evidence="5" type="ORF">B0T26DRAFT_641198</name>
</gene>
<dbReference type="GO" id="GO:0003887">
    <property type="term" value="F:DNA-directed DNA polymerase activity"/>
    <property type="evidence" value="ECO:0007669"/>
    <property type="project" value="TreeGrafter"/>
</dbReference>
<dbReference type="FunFam" id="3.40.1170.60:FF:000006">
    <property type="entry name" value="DNA polymerase iota"/>
    <property type="match status" value="1"/>
</dbReference>
<proteinExistence type="predicted"/>
<keyword evidence="6" id="KW-1185">Reference proteome</keyword>
<dbReference type="AlphaFoldDB" id="A0AA40AW87"/>
<organism evidence="5 6">
    <name type="scientific">Lasiosphaeria miniovina</name>
    <dbReference type="NCBI Taxonomy" id="1954250"/>
    <lineage>
        <taxon>Eukaryota</taxon>
        <taxon>Fungi</taxon>
        <taxon>Dikarya</taxon>
        <taxon>Ascomycota</taxon>
        <taxon>Pezizomycotina</taxon>
        <taxon>Sordariomycetes</taxon>
        <taxon>Sordariomycetidae</taxon>
        <taxon>Sordariales</taxon>
        <taxon>Lasiosphaeriaceae</taxon>
        <taxon>Lasiosphaeria</taxon>
    </lineage>
</organism>
<evidence type="ECO:0000259" key="4">
    <source>
        <dbReference type="PROSITE" id="PS50173"/>
    </source>
</evidence>